<feature type="transmembrane region" description="Helical" evidence="6">
    <location>
        <begin position="31"/>
        <end position="50"/>
    </location>
</feature>
<gene>
    <name evidence="8" type="ORF">BS50DRAFT_604908</name>
</gene>
<reference evidence="8 9" key="1">
    <citation type="journal article" date="2018" name="Front. Microbiol.">
        <title>Genome-Wide Analysis of Corynespora cassiicola Leaf Fall Disease Putative Effectors.</title>
        <authorList>
            <person name="Lopez D."/>
            <person name="Ribeiro S."/>
            <person name="Label P."/>
            <person name="Fumanal B."/>
            <person name="Venisse J.S."/>
            <person name="Kohler A."/>
            <person name="de Oliveira R.R."/>
            <person name="Labutti K."/>
            <person name="Lipzen A."/>
            <person name="Lail K."/>
            <person name="Bauer D."/>
            <person name="Ohm R.A."/>
            <person name="Barry K.W."/>
            <person name="Spatafora J."/>
            <person name="Grigoriev I.V."/>
            <person name="Martin F.M."/>
            <person name="Pujade-Renaud V."/>
        </authorList>
    </citation>
    <scope>NUCLEOTIDE SEQUENCE [LARGE SCALE GENOMIC DNA]</scope>
    <source>
        <strain evidence="8 9">Philippines</strain>
    </source>
</reference>
<sequence>MSQFFDEAAIRPPPGVEANLINPEDHMGSNIALHSVFLTVVTLCVSMRLYTQRFITKQLGWEDGYMWGIGRHFWETPAAWIPNALKWSTISIWLYLPLLTACKLAIFAIYWRVFSTRRSARVIIIIGAFVVTCVNMSLFCVIISSCKPIERAWDLSVKGKCQPLGPASYASGAFNVLEDSFILIMPLFYLAELNLSFVQKLRVTAVFSLGILTLVASILRLVETKIMVTGIDSTRNISDIIVWVIIEVNVSIICSCLMLLPAFLEHHCPQKITKLFTELLTTWRPSTHAHSTFQSNELSRTFDMGIKNPGDIMGFNMEVIPNS</sequence>
<dbReference type="InterPro" id="IPR052337">
    <property type="entry name" value="SAT4-like"/>
</dbReference>
<feature type="transmembrane region" description="Helical" evidence="6">
    <location>
        <begin position="240"/>
        <end position="264"/>
    </location>
</feature>
<feature type="transmembrane region" description="Helical" evidence="6">
    <location>
        <begin position="201"/>
        <end position="219"/>
    </location>
</feature>
<keyword evidence="2 6" id="KW-0812">Transmembrane</keyword>
<dbReference type="PANTHER" id="PTHR33048:SF158">
    <property type="entry name" value="MEMBRANE PROTEIN PTH11-LIKE, PUTATIVE-RELATED"/>
    <property type="match status" value="1"/>
</dbReference>
<dbReference type="OrthoDB" id="444631at2759"/>
<evidence type="ECO:0000313" key="9">
    <source>
        <dbReference type="Proteomes" id="UP000240883"/>
    </source>
</evidence>
<feature type="domain" description="Rhodopsin" evidence="7">
    <location>
        <begin position="65"/>
        <end position="263"/>
    </location>
</feature>
<keyword evidence="3 6" id="KW-1133">Transmembrane helix</keyword>
<dbReference type="InterPro" id="IPR049326">
    <property type="entry name" value="Rhodopsin_dom_fungi"/>
</dbReference>
<dbReference type="STRING" id="1448308.A0A2T2N3Q8"/>
<feature type="transmembrane region" description="Helical" evidence="6">
    <location>
        <begin position="123"/>
        <end position="146"/>
    </location>
</feature>
<keyword evidence="9" id="KW-1185">Reference proteome</keyword>
<accession>A0A2T2N3Q8</accession>
<protein>
    <recommendedName>
        <fullName evidence="7">Rhodopsin domain-containing protein</fullName>
    </recommendedName>
</protein>
<keyword evidence="4 6" id="KW-0472">Membrane</keyword>
<dbReference type="Proteomes" id="UP000240883">
    <property type="component" value="Unassembled WGS sequence"/>
</dbReference>
<dbReference type="GO" id="GO:0016020">
    <property type="term" value="C:membrane"/>
    <property type="evidence" value="ECO:0007669"/>
    <property type="project" value="UniProtKB-SubCell"/>
</dbReference>
<dbReference type="PANTHER" id="PTHR33048">
    <property type="entry name" value="PTH11-LIKE INTEGRAL MEMBRANE PROTEIN (AFU_ORTHOLOGUE AFUA_5G11245)"/>
    <property type="match status" value="1"/>
</dbReference>
<dbReference type="Pfam" id="PF20684">
    <property type="entry name" value="Fung_rhodopsin"/>
    <property type="match status" value="1"/>
</dbReference>
<comment type="similarity">
    <text evidence="5">Belongs to the SAT4 family.</text>
</comment>
<evidence type="ECO:0000256" key="3">
    <source>
        <dbReference type="ARBA" id="ARBA00022989"/>
    </source>
</evidence>
<dbReference type="AlphaFoldDB" id="A0A2T2N3Q8"/>
<evidence type="ECO:0000256" key="1">
    <source>
        <dbReference type="ARBA" id="ARBA00004141"/>
    </source>
</evidence>
<evidence type="ECO:0000256" key="6">
    <source>
        <dbReference type="SAM" id="Phobius"/>
    </source>
</evidence>
<evidence type="ECO:0000256" key="5">
    <source>
        <dbReference type="ARBA" id="ARBA00038359"/>
    </source>
</evidence>
<evidence type="ECO:0000256" key="2">
    <source>
        <dbReference type="ARBA" id="ARBA00022692"/>
    </source>
</evidence>
<dbReference type="EMBL" id="KZ678151">
    <property type="protein sequence ID" value="PSN60034.1"/>
    <property type="molecule type" value="Genomic_DNA"/>
</dbReference>
<organism evidence="8 9">
    <name type="scientific">Corynespora cassiicola Philippines</name>
    <dbReference type="NCBI Taxonomy" id="1448308"/>
    <lineage>
        <taxon>Eukaryota</taxon>
        <taxon>Fungi</taxon>
        <taxon>Dikarya</taxon>
        <taxon>Ascomycota</taxon>
        <taxon>Pezizomycotina</taxon>
        <taxon>Dothideomycetes</taxon>
        <taxon>Pleosporomycetidae</taxon>
        <taxon>Pleosporales</taxon>
        <taxon>Corynesporascaceae</taxon>
        <taxon>Corynespora</taxon>
    </lineage>
</organism>
<feature type="transmembrane region" description="Helical" evidence="6">
    <location>
        <begin position="92"/>
        <end position="111"/>
    </location>
</feature>
<proteinExistence type="inferred from homology"/>
<comment type="subcellular location">
    <subcellularLocation>
        <location evidence="1">Membrane</location>
        <topology evidence="1">Multi-pass membrane protein</topology>
    </subcellularLocation>
</comment>
<evidence type="ECO:0000259" key="7">
    <source>
        <dbReference type="Pfam" id="PF20684"/>
    </source>
</evidence>
<evidence type="ECO:0000256" key="4">
    <source>
        <dbReference type="ARBA" id="ARBA00023136"/>
    </source>
</evidence>
<name>A0A2T2N3Q8_CORCC</name>
<evidence type="ECO:0000313" key="8">
    <source>
        <dbReference type="EMBL" id="PSN60034.1"/>
    </source>
</evidence>